<dbReference type="InterPro" id="IPR035903">
    <property type="entry name" value="HesB-like_dom_sf"/>
</dbReference>
<gene>
    <name evidence="2" type="ORF">SAMN02746011_00515</name>
</gene>
<reference evidence="3" key="1">
    <citation type="submission" date="2017-02" db="EMBL/GenBank/DDBJ databases">
        <authorList>
            <person name="Varghese N."/>
            <person name="Submissions S."/>
        </authorList>
    </citation>
    <scope>NUCLEOTIDE SEQUENCE [LARGE SCALE GENOMIC DNA]</scope>
    <source>
        <strain evidence="3">DSM 15739</strain>
    </source>
</reference>
<dbReference type="PIRSF" id="PIRSF034852">
    <property type="entry name" value="UCP034852"/>
    <property type="match status" value="1"/>
</dbReference>
<dbReference type="Proteomes" id="UP000189941">
    <property type="component" value="Unassembled WGS sequence"/>
</dbReference>
<organism evidence="2 3">
    <name type="scientific">Globicatella sulfidifaciens DSM 15739</name>
    <dbReference type="NCBI Taxonomy" id="1121925"/>
    <lineage>
        <taxon>Bacteria</taxon>
        <taxon>Bacillati</taxon>
        <taxon>Bacillota</taxon>
        <taxon>Bacilli</taxon>
        <taxon>Lactobacillales</taxon>
        <taxon>Aerococcaceae</taxon>
        <taxon>Globicatella</taxon>
    </lineage>
</organism>
<sequence>MQIMVNPKAAQWFKEEVGLNEGFGIRFKTRIYGKSPINDGFTIGIEPDQPLNPIASTVTDNGVQFFIEENDQWYFEGYDLIVDFDEKLQEPKYVYKKYN</sequence>
<protein>
    <submittedName>
        <fullName evidence="2">Uncharacterized protein YneR</fullName>
    </submittedName>
</protein>
<dbReference type="STRING" id="1121925.SAMN02746011_00515"/>
<keyword evidence="3" id="KW-1185">Reference proteome</keyword>
<accession>A0A1T4K213</accession>
<dbReference type="AlphaFoldDB" id="A0A1T4K213"/>
<dbReference type="OrthoDB" id="1645729at2"/>
<evidence type="ECO:0000313" key="2">
    <source>
        <dbReference type="EMBL" id="SJZ36317.1"/>
    </source>
</evidence>
<name>A0A1T4K213_9LACT</name>
<comment type="similarity">
    <text evidence="1">Belongs to the HesB/IscA family.</text>
</comment>
<dbReference type="SUPFAM" id="SSF89360">
    <property type="entry name" value="HesB-like domain"/>
    <property type="match status" value="1"/>
</dbReference>
<evidence type="ECO:0000256" key="1">
    <source>
        <dbReference type="ARBA" id="ARBA00006718"/>
    </source>
</evidence>
<evidence type="ECO:0000313" key="3">
    <source>
        <dbReference type="Proteomes" id="UP000189941"/>
    </source>
</evidence>
<dbReference type="EMBL" id="FUWO01000003">
    <property type="protein sequence ID" value="SJZ36317.1"/>
    <property type="molecule type" value="Genomic_DNA"/>
</dbReference>
<dbReference type="InterPro" id="IPR008326">
    <property type="entry name" value="PdhI-like"/>
</dbReference>
<dbReference type="RefSeq" id="WP_078755345.1">
    <property type="nucleotide sequence ID" value="NZ_FUWO01000003.1"/>
</dbReference>
<proteinExistence type="inferred from homology"/>